<name>K0Q6K0_9HYPH</name>
<dbReference type="STRING" id="1211777.BN77_p2150028"/>
<dbReference type="HOGENOM" id="CLU_3011222_0_0_5"/>
<dbReference type="Proteomes" id="UP000009319">
    <property type="component" value="Unassembled WGS sequence"/>
</dbReference>
<proteinExistence type="predicted"/>
<dbReference type="EMBL" id="CANI01000078">
    <property type="protein sequence ID" value="CCM79994.1"/>
    <property type="molecule type" value="Genomic_DNA"/>
</dbReference>
<organism evidence="1 2">
    <name type="scientific">Rhizobium mesoamericanum STM3625</name>
    <dbReference type="NCBI Taxonomy" id="1211777"/>
    <lineage>
        <taxon>Bacteria</taxon>
        <taxon>Pseudomonadati</taxon>
        <taxon>Pseudomonadota</taxon>
        <taxon>Alphaproteobacteria</taxon>
        <taxon>Hyphomicrobiales</taxon>
        <taxon>Rhizobiaceae</taxon>
        <taxon>Rhizobium/Agrobacterium group</taxon>
        <taxon>Rhizobium</taxon>
    </lineage>
</organism>
<comment type="caution">
    <text evidence="1">The sequence shown here is derived from an EMBL/GenBank/DDBJ whole genome shotgun (WGS) entry which is preliminary data.</text>
</comment>
<dbReference type="AlphaFoldDB" id="K0Q6K0"/>
<reference evidence="1 2" key="1">
    <citation type="journal article" date="2013" name="Genome Announc.">
        <title>Draft Genome Sequence of Rhizobium mesoamericanum STM3625, a Nitrogen-Fixing Symbiont of Mimosa pudica Isolated in French Guiana (South America).</title>
        <authorList>
            <person name="Moulin L."/>
            <person name="Mornico D."/>
            <person name="Melkonian R."/>
            <person name="Klonowska A."/>
        </authorList>
    </citation>
    <scope>NUCLEOTIDE SEQUENCE [LARGE SCALE GENOMIC DNA]</scope>
    <source>
        <strain evidence="1 2">STM3625</strain>
    </source>
</reference>
<protein>
    <submittedName>
        <fullName evidence="1">Uncharacterized protein</fullName>
    </submittedName>
</protein>
<evidence type="ECO:0000313" key="1">
    <source>
        <dbReference type="EMBL" id="CCM79994.1"/>
    </source>
</evidence>
<gene>
    <name evidence="1" type="ORF">BN77_p2150028</name>
</gene>
<keyword evidence="2" id="KW-1185">Reference proteome</keyword>
<evidence type="ECO:0000313" key="2">
    <source>
        <dbReference type="Proteomes" id="UP000009319"/>
    </source>
</evidence>
<accession>K0Q6K0</accession>
<sequence>MSARLNKHIVGPNAQVSSWPKLSWWSCIDSQKQGQRRTGWWVYSESAGIIHLGRDI</sequence>